<name>A0A847U123_9EURY</name>
<accession>A0A847U123</accession>
<dbReference type="Proteomes" id="UP000608662">
    <property type="component" value="Unassembled WGS sequence"/>
</dbReference>
<evidence type="ECO:0000313" key="2">
    <source>
        <dbReference type="Proteomes" id="UP000608662"/>
    </source>
</evidence>
<sequence>MVRGPESQFAHKIEKIRAEEGFSGGSVIKKMQDDGTGEEYGEYAYLVSPPSHGREWFYLGKYSKEIDLDERAEMDFNRLIYRYKELDKWWLARQLEDINSIDDYAQHVYAISLGPMRKAKNGDITYQQAWKDTLFSRGSFDAVQTQQQMKLTLKLLDHLEREIEEIHLDGGRLEPALKLVVEKRKEWGKIPSSYDRFQEGIESGEEPKFIN</sequence>
<protein>
    <submittedName>
        <fullName evidence="1">Uncharacterized protein</fullName>
    </submittedName>
</protein>
<reference evidence="1" key="1">
    <citation type="submission" date="2019-12" db="EMBL/GenBank/DDBJ databases">
        <title>Whole-genome sequence of Halomicrobium mukohataei pws1.</title>
        <authorList>
            <person name="Verma D.K."/>
            <person name="Gopal K."/>
            <person name="Prasad E.S."/>
        </authorList>
    </citation>
    <scope>NUCLEOTIDE SEQUENCE</scope>
    <source>
        <strain evidence="1">Pws1</strain>
    </source>
</reference>
<proteinExistence type="predicted"/>
<evidence type="ECO:0000313" key="1">
    <source>
        <dbReference type="EMBL" id="NLV09323.1"/>
    </source>
</evidence>
<comment type="caution">
    <text evidence="1">The sequence shown here is derived from an EMBL/GenBank/DDBJ whole genome shotgun (WGS) entry which is preliminary data.</text>
</comment>
<dbReference type="EMBL" id="WOYG01000001">
    <property type="protein sequence ID" value="NLV09323.1"/>
    <property type="molecule type" value="Genomic_DNA"/>
</dbReference>
<organism evidence="1 2">
    <name type="scientific">Halomicrobium mukohataei</name>
    <dbReference type="NCBI Taxonomy" id="57705"/>
    <lineage>
        <taxon>Archaea</taxon>
        <taxon>Methanobacteriati</taxon>
        <taxon>Methanobacteriota</taxon>
        <taxon>Stenosarchaea group</taxon>
        <taxon>Halobacteria</taxon>
        <taxon>Halobacteriales</taxon>
        <taxon>Haloarculaceae</taxon>
        <taxon>Halomicrobium</taxon>
    </lineage>
</organism>
<dbReference type="RefSeq" id="WP_170093207.1">
    <property type="nucleotide sequence ID" value="NZ_WOYG01000001.1"/>
</dbReference>
<dbReference type="AlphaFoldDB" id="A0A847U123"/>
<gene>
    <name evidence="1" type="ORF">GOC74_05180</name>
</gene>
<dbReference type="OrthoDB" id="387457at2157"/>